<keyword evidence="5" id="KW-0997">Cell inner membrane</keyword>
<dbReference type="PROSITE" id="PS52015">
    <property type="entry name" value="TONB_CTD"/>
    <property type="match status" value="1"/>
</dbReference>
<dbReference type="Gene3D" id="3.30.1150.10">
    <property type="match status" value="1"/>
</dbReference>
<evidence type="ECO:0000256" key="11">
    <source>
        <dbReference type="SAM" id="Phobius"/>
    </source>
</evidence>
<dbReference type="GO" id="GO:0015031">
    <property type="term" value="P:protein transport"/>
    <property type="evidence" value="ECO:0007669"/>
    <property type="project" value="UniProtKB-KW"/>
</dbReference>
<dbReference type="InterPro" id="IPR006260">
    <property type="entry name" value="TonB/TolA_C"/>
</dbReference>
<evidence type="ECO:0000256" key="3">
    <source>
        <dbReference type="ARBA" id="ARBA00022448"/>
    </source>
</evidence>
<evidence type="ECO:0000256" key="6">
    <source>
        <dbReference type="ARBA" id="ARBA00022692"/>
    </source>
</evidence>
<protein>
    <submittedName>
        <fullName evidence="13">TonB family protein</fullName>
    </submittedName>
</protein>
<dbReference type="EMBL" id="JACCBY010000002">
    <property type="protein sequence ID" value="NYD89816.1"/>
    <property type="molecule type" value="Genomic_DNA"/>
</dbReference>
<dbReference type="SUPFAM" id="SSF74653">
    <property type="entry name" value="TolA/TonB C-terminal domain"/>
    <property type="match status" value="1"/>
</dbReference>
<dbReference type="GO" id="GO:0031992">
    <property type="term" value="F:energy transducer activity"/>
    <property type="evidence" value="ECO:0007669"/>
    <property type="project" value="TreeGrafter"/>
</dbReference>
<feature type="transmembrane region" description="Helical" evidence="11">
    <location>
        <begin position="35"/>
        <end position="60"/>
    </location>
</feature>
<dbReference type="PANTHER" id="PTHR33446:SF2">
    <property type="entry name" value="PROTEIN TONB"/>
    <property type="match status" value="1"/>
</dbReference>
<evidence type="ECO:0000256" key="2">
    <source>
        <dbReference type="ARBA" id="ARBA00006555"/>
    </source>
</evidence>
<keyword evidence="8 11" id="KW-1133">Transmembrane helix</keyword>
<comment type="subcellular location">
    <subcellularLocation>
        <location evidence="1">Cell inner membrane</location>
        <topology evidence="1">Single-pass membrane protein</topology>
        <orientation evidence="1">Periplasmic side</orientation>
    </subcellularLocation>
</comment>
<evidence type="ECO:0000256" key="9">
    <source>
        <dbReference type="ARBA" id="ARBA00023136"/>
    </source>
</evidence>
<evidence type="ECO:0000256" key="4">
    <source>
        <dbReference type="ARBA" id="ARBA00022475"/>
    </source>
</evidence>
<feature type="compositionally biased region" description="Basic and acidic residues" evidence="10">
    <location>
        <begin position="83"/>
        <end position="92"/>
    </location>
</feature>
<evidence type="ECO:0000256" key="7">
    <source>
        <dbReference type="ARBA" id="ARBA00022927"/>
    </source>
</evidence>
<keyword evidence="4" id="KW-1003">Cell membrane</keyword>
<reference evidence="13 14" key="2">
    <citation type="submission" date="2020-08" db="EMBL/GenBank/DDBJ databases">
        <title>The Agave Microbiome: Exploring the role of microbial communities in plant adaptations to desert environments.</title>
        <authorList>
            <person name="Partida-Martinez L.P."/>
        </authorList>
    </citation>
    <scope>NUCLEOTIDE SEQUENCE [LARGE SCALE GENOMIC DNA]</scope>
    <source>
        <strain evidence="13 14">AS2.3</strain>
    </source>
</reference>
<evidence type="ECO:0000256" key="8">
    <source>
        <dbReference type="ARBA" id="ARBA00022989"/>
    </source>
</evidence>
<comment type="caution">
    <text evidence="13">The sequence shown here is derived from an EMBL/GenBank/DDBJ whole genome shotgun (WGS) entry which is preliminary data.</text>
</comment>
<evidence type="ECO:0000256" key="10">
    <source>
        <dbReference type="SAM" id="MobiDB-lite"/>
    </source>
</evidence>
<feature type="domain" description="TonB C-terminal" evidence="12">
    <location>
        <begin position="96"/>
        <end position="186"/>
    </location>
</feature>
<dbReference type="PANTHER" id="PTHR33446">
    <property type="entry name" value="PROTEIN TONB-RELATED"/>
    <property type="match status" value="1"/>
</dbReference>
<evidence type="ECO:0000259" key="12">
    <source>
        <dbReference type="PROSITE" id="PS52015"/>
    </source>
</evidence>
<dbReference type="Proteomes" id="UP000517753">
    <property type="component" value="Unassembled WGS sequence"/>
</dbReference>
<dbReference type="AlphaFoldDB" id="A0A7Y9FM28"/>
<proteinExistence type="inferred from homology"/>
<organism evidence="13 14">
    <name type="scientific">Sphingomonas melonis</name>
    <dbReference type="NCBI Taxonomy" id="152682"/>
    <lineage>
        <taxon>Bacteria</taxon>
        <taxon>Pseudomonadati</taxon>
        <taxon>Pseudomonadota</taxon>
        <taxon>Alphaproteobacteria</taxon>
        <taxon>Sphingomonadales</taxon>
        <taxon>Sphingomonadaceae</taxon>
        <taxon>Sphingomonas</taxon>
    </lineage>
</organism>
<keyword evidence="3" id="KW-0813">Transport</keyword>
<reference evidence="13 14" key="1">
    <citation type="submission" date="2020-07" db="EMBL/GenBank/DDBJ databases">
        <authorList>
            <person name="Partida-Martinez L."/>
            <person name="Huntemann M."/>
            <person name="Clum A."/>
            <person name="Wang J."/>
            <person name="Palaniappan K."/>
            <person name="Ritter S."/>
            <person name="Chen I.-M."/>
            <person name="Stamatis D."/>
            <person name="Reddy T."/>
            <person name="O'Malley R."/>
            <person name="Daum C."/>
            <person name="Shapiro N."/>
            <person name="Ivanova N."/>
            <person name="Kyrpides N."/>
            <person name="Woyke T."/>
        </authorList>
    </citation>
    <scope>NUCLEOTIDE SEQUENCE [LARGE SCALE GENOMIC DNA]</scope>
    <source>
        <strain evidence="13 14">AS2.3</strain>
    </source>
</reference>
<keyword evidence="6 11" id="KW-0812">Transmembrane</keyword>
<dbReference type="InterPro" id="IPR051045">
    <property type="entry name" value="TonB-dependent_transducer"/>
</dbReference>
<feature type="region of interest" description="Disordered" evidence="10">
    <location>
        <begin position="83"/>
        <end position="105"/>
    </location>
</feature>
<evidence type="ECO:0000256" key="1">
    <source>
        <dbReference type="ARBA" id="ARBA00004383"/>
    </source>
</evidence>
<comment type="similarity">
    <text evidence="2">Belongs to the TonB family.</text>
</comment>
<dbReference type="GO" id="GO:0055085">
    <property type="term" value="P:transmembrane transport"/>
    <property type="evidence" value="ECO:0007669"/>
    <property type="project" value="InterPro"/>
</dbReference>
<dbReference type="NCBIfam" id="TIGR01352">
    <property type="entry name" value="tonB_Cterm"/>
    <property type="match status" value="1"/>
</dbReference>
<keyword evidence="7" id="KW-0653">Protein transport</keyword>
<feature type="region of interest" description="Disordered" evidence="10">
    <location>
        <begin position="1"/>
        <end position="26"/>
    </location>
</feature>
<dbReference type="RefSeq" id="WP_179508327.1">
    <property type="nucleotide sequence ID" value="NZ_JACCBY010000002.1"/>
</dbReference>
<dbReference type="InterPro" id="IPR037682">
    <property type="entry name" value="TonB_C"/>
</dbReference>
<evidence type="ECO:0000313" key="13">
    <source>
        <dbReference type="EMBL" id="NYD89816.1"/>
    </source>
</evidence>
<dbReference type="Pfam" id="PF03544">
    <property type="entry name" value="TonB_C"/>
    <property type="match status" value="1"/>
</dbReference>
<gene>
    <name evidence="13" type="ORF">HD841_001596</name>
</gene>
<name>A0A7Y9FM28_9SPHN</name>
<evidence type="ECO:0000313" key="14">
    <source>
        <dbReference type="Proteomes" id="UP000517753"/>
    </source>
</evidence>
<keyword evidence="14" id="KW-1185">Reference proteome</keyword>
<dbReference type="GO" id="GO:0098797">
    <property type="term" value="C:plasma membrane protein complex"/>
    <property type="evidence" value="ECO:0007669"/>
    <property type="project" value="TreeGrafter"/>
</dbReference>
<evidence type="ECO:0000256" key="5">
    <source>
        <dbReference type="ARBA" id="ARBA00022519"/>
    </source>
</evidence>
<sequence length="186" mass="19972">MIDEPSPARITVLDPDARPGGTGSRFTGDGRNLRVAVLVVLVVVLAASVVAVAFAVNAGIGAARQEIAARRAEDQARRRRAVEAAVREDRARAARPPDSPNPAGWITPDDYPMAALRNNEEGTVTITWVVDGDGRVADCKTLRTSGHDSLDRAACDAITRRARYPAAPSGSLPRVFTRRVAWKLPR</sequence>
<accession>A0A7Y9FM28</accession>
<keyword evidence="9 11" id="KW-0472">Membrane</keyword>